<dbReference type="Proteomes" id="UP001165685">
    <property type="component" value="Unassembled WGS sequence"/>
</dbReference>
<accession>A0ABT4TFK5</accession>
<evidence type="ECO:0000313" key="1">
    <source>
        <dbReference type="EMBL" id="MDA2803484.1"/>
    </source>
</evidence>
<dbReference type="EMBL" id="JAQFWP010000003">
    <property type="protein sequence ID" value="MDA2803484.1"/>
    <property type="molecule type" value="Genomic_DNA"/>
</dbReference>
<comment type="caution">
    <text evidence="1">The sequence shown here is derived from an EMBL/GenBank/DDBJ whole genome shotgun (WGS) entry which is preliminary data.</text>
</comment>
<name>A0ABT4TFK5_9ACTN</name>
<dbReference type="Pfam" id="PF19459">
    <property type="entry name" value="DUF5996"/>
    <property type="match status" value="1"/>
</dbReference>
<reference evidence="1" key="1">
    <citation type="submission" date="2023-01" db="EMBL/GenBank/DDBJ databases">
        <title>Draft genome sequence of Nocardiopsis sp. LSu2-4 isolated from halophytes.</title>
        <authorList>
            <person name="Duangmal K."/>
            <person name="Chantavorakit T."/>
        </authorList>
    </citation>
    <scope>NUCLEOTIDE SEQUENCE</scope>
    <source>
        <strain evidence="1">LSu2-4</strain>
    </source>
</reference>
<gene>
    <name evidence="1" type="ORF">O4U47_03095</name>
</gene>
<protein>
    <submittedName>
        <fullName evidence="1">DUF5996 family protein</fullName>
    </submittedName>
</protein>
<dbReference type="InterPro" id="IPR046038">
    <property type="entry name" value="DUF5996"/>
</dbReference>
<keyword evidence="2" id="KW-1185">Reference proteome</keyword>
<proteinExistence type="predicted"/>
<organism evidence="1 2">
    <name type="scientific">Nocardiopsis suaedae</name>
    <dbReference type="NCBI Taxonomy" id="3018444"/>
    <lineage>
        <taxon>Bacteria</taxon>
        <taxon>Bacillati</taxon>
        <taxon>Actinomycetota</taxon>
        <taxon>Actinomycetes</taxon>
        <taxon>Streptosporangiales</taxon>
        <taxon>Nocardiopsidaceae</taxon>
        <taxon>Nocardiopsis</taxon>
    </lineage>
</organism>
<evidence type="ECO:0000313" key="2">
    <source>
        <dbReference type="Proteomes" id="UP001165685"/>
    </source>
</evidence>
<dbReference type="RefSeq" id="WP_270675973.1">
    <property type="nucleotide sequence ID" value="NZ_JAQFWP010000003.1"/>
</dbReference>
<sequence length="326" mass="36269">MELMEQAAAPTVLPSMPLQEWARTKETLHRYEQIVGKVRLAASPRRNHWWNVPFHLTGTGLTTRPMGVVDGNPLFTVDFDFVRHLLVASTEEGRTAAFPLAGHSVASFYRELLSVLDGLGVHVEIAHPYPYDLPDAGRPFAEDTEHAAYDPSWANRYWRVLGRVGEILEEFAAGYSGKTSPVHHFWHTFDIAVTRIGGVPVHQPEEAGPLIREAYSEEVVSFGFWFGDDRVPEPAFYSYTAPEPEGLDTAPLPEGAVWAESGHGHLALLPYGRAREADDPRAAVLAFYQAAYEAGAPLLGWDTDRLACPGGVTDPHDKLRSDWWQM</sequence>